<keyword evidence="1" id="KW-0472">Membrane</keyword>
<feature type="transmembrane region" description="Helical" evidence="1">
    <location>
        <begin position="42"/>
        <end position="62"/>
    </location>
</feature>
<dbReference type="EMBL" id="MCFL01000035">
    <property type="protein sequence ID" value="ORZ33545.1"/>
    <property type="molecule type" value="Genomic_DNA"/>
</dbReference>
<evidence type="ECO:0000256" key="1">
    <source>
        <dbReference type="SAM" id="Phobius"/>
    </source>
</evidence>
<name>A0A1Y2HG79_9FUNG</name>
<keyword evidence="1" id="KW-1133">Transmembrane helix</keyword>
<evidence type="ECO:0000313" key="2">
    <source>
        <dbReference type="EMBL" id="ORZ33545.1"/>
    </source>
</evidence>
<evidence type="ECO:0000313" key="3">
    <source>
        <dbReference type="Proteomes" id="UP000193411"/>
    </source>
</evidence>
<reference evidence="2 3" key="1">
    <citation type="submission" date="2016-07" db="EMBL/GenBank/DDBJ databases">
        <title>Pervasive Adenine N6-methylation of Active Genes in Fungi.</title>
        <authorList>
            <consortium name="DOE Joint Genome Institute"/>
            <person name="Mondo S.J."/>
            <person name="Dannebaum R.O."/>
            <person name="Kuo R.C."/>
            <person name="Labutti K."/>
            <person name="Haridas S."/>
            <person name="Kuo A."/>
            <person name="Salamov A."/>
            <person name="Ahrendt S.R."/>
            <person name="Lipzen A."/>
            <person name="Sullivan W."/>
            <person name="Andreopoulos W.B."/>
            <person name="Clum A."/>
            <person name="Lindquist E."/>
            <person name="Daum C."/>
            <person name="Ramamoorthy G.K."/>
            <person name="Gryganskyi A."/>
            <person name="Culley D."/>
            <person name="Magnuson J.K."/>
            <person name="James T.Y."/>
            <person name="O'Malley M.A."/>
            <person name="Stajich J.E."/>
            <person name="Spatafora J.W."/>
            <person name="Visel A."/>
            <person name="Grigoriev I.V."/>
        </authorList>
    </citation>
    <scope>NUCLEOTIDE SEQUENCE [LARGE SCALE GENOMIC DNA]</scope>
    <source>
        <strain evidence="2 3">PL171</strain>
    </source>
</reference>
<gene>
    <name evidence="2" type="ORF">BCR44DRAFT_1438189</name>
</gene>
<protein>
    <submittedName>
        <fullName evidence="2">Uncharacterized protein</fullName>
    </submittedName>
</protein>
<proteinExistence type="predicted"/>
<sequence length="112" mass="12351">MYAHNHSVSSSSTLPCRGRRSLPAKGAGAKSANLVRVVSLRLLFSLAFFLFHTISGLIYCFVEQIFFFHCLFAPFRSSCLRALVSCDRARSIDNVVVRSAWSIGMGATAVYI</sequence>
<keyword evidence="1" id="KW-0812">Transmembrane</keyword>
<dbReference type="Proteomes" id="UP000193411">
    <property type="component" value="Unassembled WGS sequence"/>
</dbReference>
<comment type="caution">
    <text evidence="2">The sequence shown here is derived from an EMBL/GenBank/DDBJ whole genome shotgun (WGS) entry which is preliminary data.</text>
</comment>
<accession>A0A1Y2HG79</accession>
<dbReference type="AlphaFoldDB" id="A0A1Y2HG79"/>
<organism evidence="2 3">
    <name type="scientific">Catenaria anguillulae PL171</name>
    <dbReference type="NCBI Taxonomy" id="765915"/>
    <lineage>
        <taxon>Eukaryota</taxon>
        <taxon>Fungi</taxon>
        <taxon>Fungi incertae sedis</taxon>
        <taxon>Blastocladiomycota</taxon>
        <taxon>Blastocladiomycetes</taxon>
        <taxon>Blastocladiales</taxon>
        <taxon>Catenariaceae</taxon>
        <taxon>Catenaria</taxon>
    </lineage>
</organism>
<keyword evidence="3" id="KW-1185">Reference proteome</keyword>
<feature type="non-terminal residue" evidence="2">
    <location>
        <position position="112"/>
    </location>
</feature>